<reference evidence="2" key="1">
    <citation type="journal article" date="2022" name="bioRxiv">
        <title>Sequencing and chromosome-scale assembly of the giantPleurodeles waltlgenome.</title>
        <authorList>
            <person name="Brown T."/>
            <person name="Elewa A."/>
            <person name="Iarovenko S."/>
            <person name="Subramanian E."/>
            <person name="Araus A.J."/>
            <person name="Petzold A."/>
            <person name="Susuki M."/>
            <person name="Suzuki K.-i.T."/>
            <person name="Hayashi T."/>
            <person name="Toyoda A."/>
            <person name="Oliveira C."/>
            <person name="Osipova E."/>
            <person name="Leigh N.D."/>
            <person name="Simon A."/>
            <person name="Yun M.H."/>
        </authorList>
    </citation>
    <scope>NUCLEOTIDE SEQUENCE</scope>
    <source>
        <strain evidence="2">20211129_DDA</strain>
        <tissue evidence="2">Liver</tissue>
    </source>
</reference>
<feature type="compositionally biased region" description="Low complexity" evidence="1">
    <location>
        <begin position="144"/>
        <end position="160"/>
    </location>
</feature>
<keyword evidence="3" id="KW-1185">Reference proteome</keyword>
<proteinExistence type="predicted"/>
<dbReference type="AlphaFoldDB" id="A0AAV7SLH0"/>
<name>A0AAV7SLH0_PLEWA</name>
<feature type="region of interest" description="Disordered" evidence="1">
    <location>
        <begin position="113"/>
        <end position="189"/>
    </location>
</feature>
<gene>
    <name evidence="2" type="ORF">NDU88_005313</name>
</gene>
<evidence type="ECO:0000256" key="1">
    <source>
        <dbReference type="SAM" id="MobiDB-lite"/>
    </source>
</evidence>
<sequence>MDPGVEQALLLLRRAGRMDLLNQEALRALRLARRAAQGVVAAILACSQPTSPAREVQVGGRGRIAGQGCGPKAVSGAGHNVIRAAGPRGRVRGYGHAHKGGVGALKARRVKIRKNGGTGSGGREANRTFENRSSGTVGTPGINEVSVEVSSREGSWGSGSPQDAEGQGAAQLNLESDSGSEKGGVGDLG</sequence>
<accession>A0AAV7SLH0</accession>
<dbReference type="EMBL" id="JANPWB010000008">
    <property type="protein sequence ID" value="KAJ1164880.1"/>
    <property type="molecule type" value="Genomic_DNA"/>
</dbReference>
<dbReference type="Proteomes" id="UP001066276">
    <property type="component" value="Chromosome 4_2"/>
</dbReference>
<evidence type="ECO:0000313" key="2">
    <source>
        <dbReference type="EMBL" id="KAJ1164880.1"/>
    </source>
</evidence>
<comment type="caution">
    <text evidence="2">The sequence shown here is derived from an EMBL/GenBank/DDBJ whole genome shotgun (WGS) entry which is preliminary data.</text>
</comment>
<organism evidence="2 3">
    <name type="scientific">Pleurodeles waltl</name>
    <name type="common">Iberian ribbed newt</name>
    <dbReference type="NCBI Taxonomy" id="8319"/>
    <lineage>
        <taxon>Eukaryota</taxon>
        <taxon>Metazoa</taxon>
        <taxon>Chordata</taxon>
        <taxon>Craniata</taxon>
        <taxon>Vertebrata</taxon>
        <taxon>Euteleostomi</taxon>
        <taxon>Amphibia</taxon>
        <taxon>Batrachia</taxon>
        <taxon>Caudata</taxon>
        <taxon>Salamandroidea</taxon>
        <taxon>Salamandridae</taxon>
        <taxon>Pleurodelinae</taxon>
        <taxon>Pleurodeles</taxon>
    </lineage>
</organism>
<evidence type="ECO:0000313" key="3">
    <source>
        <dbReference type="Proteomes" id="UP001066276"/>
    </source>
</evidence>
<protein>
    <submittedName>
        <fullName evidence="2">Uncharacterized protein</fullName>
    </submittedName>
</protein>